<dbReference type="InterPro" id="IPR045061">
    <property type="entry name" value="FtsZ/CetZ"/>
</dbReference>
<name>V2Q8P5_9BACT</name>
<evidence type="ECO:0000256" key="6">
    <source>
        <dbReference type="RuleBase" id="RU000631"/>
    </source>
</evidence>
<dbReference type="InterPro" id="IPR018316">
    <property type="entry name" value="Tubulin/FtsZ_2-layer-sand-dom"/>
</dbReference>
<dbReference type="InterPro" id="IPR036525">
    <property type="entry name" value="Tubulin/FtsZ_GTPase_sf"/>
</dbReference>
<keyword evidence="4 6" id="KW-0717">Septation</keyword>
<proteinExistence type="inferred from homology"/>
<dbReference type="GO" id="GO:0000917">
    <property type="term" value="P:division septum assembly"/>
    <property type="evidence" value="ECO:0007669"/>
    <property type="project" value="UniProtKB-KW"/>
</dbReference>
<feature type="binding site" evidence="4">
    <location>
        <begin position="109"/>
        <end position="111"/>
    </location>
    <ligand>
        <name>GTP</name>
        <dbReference type="ChEBI" id="CHEBI:37565"/>
    </ligand>
</feature>
<gene>
    <name evidence="4 7" type="primary">ftsZ</name>
    <name evidence="7" type="ORF">N508_002072</name>
</gene>
<organism evidence="7 8">
    <name type="scientific">Mucispirillum schaedleri ASF457</name>
    <dbReference type="NCBI Taxonomy" id="1379858"/>
    <lineage>
        <taxon>Bacteria</taxon>
        <taxon>Pseudomonadati</taxon>
        <taxon>Deferribacterota</taxon>
        <taxon>Deferribacteres</taxon>
        <taxon>Deferribacterales</taxon>
        <taxon>Mucispirillaceae</taxon>
        <taxon>Mucispirillum</taxon>
    </lineage>
</organism>
<feature type="binding site" evidence="4">
    <location>
        <position position="144"/>
    </location>
    <ligand>
        <name>GTP</name>
        <dbReference type="ChEBI" id="CHEBI:37565"/>
    </ligand>
</feature>
<feature type="binding site" evidence="4">
    <location>
        <position position="187"/>
    </location>
    <ligand>
        <name>GTP</name>
        <dbReference type="ChEBI" id="CHEBI:37565"/>
    </ligand>
</feature>
<reference evidence="7" key="1">
    <citation type="journal article" date="2014" name="Genome Announc.">
        <title>Draft genome sequences of the altered schaedler flora, a defined bacterial community from gnotobiotic mice.</title>
        <authorList>
            <person name="Wannemuehler M.J."/>
            <person name="Overstreet A.M."/>
            <person name="Ward D.V."/>
            <person name="Phillips G.J."/>
        </authorList>
    </citation>
    <scope>NUCLEOTIDE SEQUENCE</scope>
    <source>
        <strain evidence="7">ASF457</strain>
    </source>
</reference>
<keyword evidence="4 6" id="KW-0131">Cell cycle</keyword>
<keyword evidence="4" id="KW-0963">Cytoplasm</keyword>
<dbReference type="EMBL" id="CP097562">
    <property type="protein sequence ID" value="USF24977.1"/>
    <property type="molecule type" value="Genomic_DNA"/>
</dbReference>
<comment type="caution">
    <text evidence="4">Lacks conserved residue(s) required for the propagation of feature annotation.</text>
</comment>
<dbReference type="Proteomes" id="UP000017429">
    <property type="component" value="Chromosome"/>
</dbReference>
<dbReference type="GO" id="GO:0005737">
    <property type="term" value="C:cytoplasm"/>
    <property type="evidence" value="ECO:0007669"/>
    <property type="project" value="UniProtKB-SubCell"/>
</dbReference>
<accession>V2Q8P5</accession>
<dbReference type="Pfam" id="PF12327">
    <property type="entry name" value="FtsZ_C"/>
    <property type="match status" value="1"/>
</dbReference>
<comment type="subcellular location">
    <subcellularLocation>
        <location evidence="4">Cytoplasm</location>
    </subcellularLocation>
    <text evidence="4">Assembles at midcell at the inner surface of the cytoplasmic membrane.</text>
</comment>
<evidence type="ECO:0000256" key="2">
    <source>
        <dbReference type="ARBA" id="ARBA00022741"/>
    </source>
</evidence>
<dbReference type="eggNOG" id="COG0206">
    <property type="taxonomic scope" value="Bacteria"/>
</dbReference>
<dbReference type="AlphaFoldDB" id="V2Q8P5"/>
<dbReference type="Gene3D" id="3.30.1330.20">
    <property type="entry name" value="Tubulin/FtsZ, C-terminal domain"/>
    <property type="match status" value="1"/>
</dbReference>
<dbReference type="GO" id="GO:0003924">
    <property type="term" value="F:GTPase activity"/>
    <property type="evidence" value="ECO:0007669"/>
    <property type="project" value="UniProtKB-UniRule"/>
</dbReference>
<protein>
    <recommendedName>
        <fullName evidence="4 5">Cell division protein FtsZ</fullName>
    </recommendedName>
</protein>
<dbReference type="PROSITE" id="PS01135">
    <property type="entry name" value="FTSZ_2"/>
    <property type="match status" value="1"/>
</dbReference>
<dbReference type="InterPro" id="IPR000158">
    <property type="entry name" value="Cell_div_FtsZ"/>
</dbReference>
<dbReference type="PANTHER" id="PTHR30314">
    <property type="entry name" value="CELL DIVISION PROTEIN FTSZ-RELATED"/>
    <property type="match status" value="1"/>
</dbReference>
<dbReference type="SUPFAM" id="SSF55307">
    <property type="entry name" value="Tubulin C-terminal domain-like"/>
    <property type="match status" value="1"/>
</dbReference>
<dbReference type="PRINTS" id="PR00423">
    <property type="entry name" value="CELLDVISFTSZ"/>
</dbReference>
<sequence length="384" mass="40791">MDDLFLNEQIPYENGASIKVVGVGGAGGNAVANMISANVGNVDYIAVNTDAQALRKSGANTCILISKLGLGAGGRPEKGKEYALEAIDEIRNSIKDADMVFITAGMGGGTGTGASPVIAAAAKSQGALTIAVVSTPDSMLGEEKVNIAQDGLKELMNHVDSYIVVPNDGMQQAGHKLTYKQALKMADDVLRQSIQGICEIASGSGHINIDFADIRTAMEHQGKAVMGIGTASGENRAKQAFENALKNPLLLDTSIKGAHGVLYNISGHEDDLLMDEVAEITKLVREYVGEGGKTLIKQGILYDNRTDGTISVTIVATGINNTKSHENLTKVDEIKKAKPTGAVVTSMQDKLKKISKEDRNLQGISSRLNEDYFEIPTYLRKQND</sequence>
<dbReference type="InterPro" id="IPR008280">
    <property type="entry name" value="Tub_FtsZ_C"/>
</dbReference>
<dbReference type="RefSeq" id="WP_023276614.1">
    <property type="nucleotide sequence ID" value="NZ_CP097562.1"/>
</dbReference>
<evidence type="ECO:0000256" key="4">
    <source>
        <dbReference type="HAMAP-Rule" id="MF_00909"/>
    </source>
</evidence>
<keyword evidence="8" id="KW-1185">Reference proteome</keyword>
<dbReference type="GO" id="GO:0051258">
    <property type="term" value="P:protein polymerization"/>
    <property type="evidence" value="ECO:0007669"/>
    <property type="project" value="UniProtKB-UniRule"/>
</dbReference>
<dbReference type="OrthoDB" id="9813375at2"/>
<dbReference type="HAMAP" id="MF_00909">
    <property type="entry name" value="FtsZ"/>
    <property type="match status" value="1"/>
</dbReference>
<dbReference type="InterPro" id="IPR003008">
    <property type="entry name" value="Tubulin_FtsZ_GTPase"/>
</dbReference>
<reference evidence="7" key="2">
    <citation type="submission" date="2022-05" db="EMBL/GenBank/DDBJ databases">
        <authorList>
            <person name="Proctor A.L."/>
            <person name="Phillips G.J."/>
            <person name="Wannemuehler M.J."/>
        </authorList>
    </citation>
    <scope>NUCLEOTIDE SEQUENCE</scope>
    <source>
        <strain evidence="7">ASF457</strain>
    </source>
</reference>
<dbReference type="InterPro" id="IPR037103">
    <property type="entry name" value="Tubulin/FtsZ-like_C"/>
</dbReference>
<dbReference type="Gene3D" id="3.40.50.1440">
    <property type="entry name" value="Tubulin/FtsZ, GTPase domain"/>
    <property type="match status" value="1"/>
</dbReference>
<dbReference type="Pfam" id="PF00091">
    <property type="entry name" value="Tubulin"/>
    <property type="match status" value="1"/>
</dbReference>
<dbReference type="NCBIfam" id="TIGR00065">
    <property type="entry name" value="ftsZ"/>
    <property type="match status" value="1"/>
</dbReference>
<evidence type="ECO:0000313" key="7">
    <source>
        <dbReference type="EMBL" id="USF24977.1"/>
    </source>
</evidence>
<dbReference type="PANTHER" id="PTHR30314:SF3">
    <property type="entry name" value="MITOCHONDRIAL DIVISION PROTEIN FSZA"/>
    <property type="match status" value="1"/>
</dbReference>
<dbReference type="SMART" id="SM00865">
    <property type="entry name" value="Tubulin_C"/>
    <property type="match status" value="1"/>
</dbReference>
<keyword evidence="3 4" id="KW-0342">GTP-binding</keyword>
<dbReference type="GO" id="GO:0032153">
    <property type="term" value="C:cell division site"/>
    <property type="evidence" value="ECO:0007669"/>
    <property type="project" value="UniProtKB-UniRule"/>
</dbReference>
<comment type="similarity">
    <text evidence="1 4 6">Belongs to the FtsZ family.</text>
</comment>
<dbReference type="SMART" id="SM00864">
    <property type="entry name" value="Tubulin"/>
    <property type="match status" value="1"/>
</dbReference>
<dbReference type="GO" id="GO:0005525">
    <property type="term" value="F:GTP binding"/>
    <property type="evidence" value="ECO:0007669"/>
    <property type="project" value="UniProtKB-UniRule"/>
</dbReference>
<evidence type="ECO:0000256" key="5">
    <source>
        <dbReference type="NCBIfam" id="TIGR00065"/>
    </source>
</evidence>
<evidence type="ECO:0000256" key="3">
    <source>
        <dbReference type="ARBA" id="ARBA00023134"/>
    </source>
</evidence>
<dbReference type="KEGG" id="msch:N508_002072"/>
<dbReference type="SUPFAM" id="SSF52490">
    <property type="entry name" value="Tubulin nucleotide-binding domain-like"/>
    <property type="match status" value="1"/>
</dbReference>
<dbReference type="GO" id="GO:0043093">
    <property type="term" value="P:FtsZ-dependent cytokinesis"/>
    <property type="evidence" value="ECO:0007669"/>
    <property type="project" value="UniProtKB-UniRule"/>
</dbReference>
<evidence type="ECO:0000313" key="8">
    <source>
        <dbReference type="Proteomes" id="UP000017429"/>
    </source>
</evidence>
<dbReference type="InterPro" id="IPR020805">
    <property type="entry name" value="Cell_div_FtsZ_CS"/>
</dbReference>
<dbReference type="InterPro" id="IPR024757">
    <property type="entry name" value="FtsZ_C"/>
</dbReference>
<evidence type="ECO:0000256" key="1">
    <source>
        <dbReference type="ARBA" id="ARBA00009690"/>
    </source>
</evidence>
<feature type="binding site" evidence="4">
    <location>
        <begin position="25"/>
        <end position="29"/>
    </location>
    <ligand>
        <name>GTP</name>
        <dbReference type="ChEBI" id="CHEBI:37565"/>
    </ligand>
</feature>
<comment type="subunit">
    <text evidence="4">Homodimer. Polymerizes to form a dynamic ring structure in a strictly GTP-dependent manner. Interacts directly with several other division proteins.</text>
</comment>
<keyword evidence="4 6" id="KW-0132">Cell division</keyword>
<reference evidence="7" key="3">
    <citation type="submission" date="2022-06" db="EMBL/GenBank/DDBJ databases">
        <title>Resources to Facilitate Use of the Altered Schaedler Flora (ASF) Mouse Model to Study Microbiome Function.</title>
        <authorList>
            <person name="Proctor A."/>
            <person name="Parvinroo S."/>
            <person name="Richie T."/>
            <person name="Jia X."/>
            <person name="Lee S.T.M."/>
            <person name="Karp P.D."/>
            <person name="Paley S."/>
            <person name="Kostic A.D."/>
            <person name="Pierre J.F."/>
            <person name="Wannemuehler M.J."/>
            <person name="Phillips G.J."/>
        </authorList>
    </citation>
    <scope>NUCLEOTIDE SEQUENCE</scope>
    <source>
        <strain evidence="7">ASF457</strain>
    </source>
</reference>
<comment type="function">
    <text evidence="4 6">Essential cell division protein that forms a contractile ring structure (Z ring) at the future cell division site. The regulation of the ring assembly controls the timing and the location of cell division. One of the functions of the FtsZ ring is to recruit other cell division proteins to the septum to produce a new cell wall between the dividing cells. Binds GTP and shows GTPase activity.</text>
</comment>
<dbReference type="CDD" id="cd02201">
    <property type="entry name" value="FtsZ_type1"/>
    <property type="match status" value="1"/>
</dbReference>
<keyword evidence="2 4" id="KW-0547">Nucleotide-binding</keyword>